<reference evidence="1 2" key="1">
    <citation type="submission" date="2019-11" db="EMBL/GenBank/DDBJ databases">
        <title>Pedobacter sp. HMF7056 Genome sequencing and assembly.</title>
        <authorList>
            <person name="Kang H."/>
            <person name="Kim H."/>
            <person name="Joh K."/>
        </authorList>
    </citation>
    <scope>NUCLEOTIDE SEQUENCE [LARGE SCALE GENOMIC DNA]</scope>
    <source>
        <strain evidence="1 2">HMF7056</strain>
    </source>
</reference>
<name>A0A7K1XWL4_9SPHI</name>
<evidence type="ECO:0000313" key="2">
    <source>
        <dbReference type="Proteomes" id="UP000451233"/>
    </source>
</evidence>
<dbReference type="InterPro" id="IPR029033">
    <property type="entry name" value="His_PPase_superfam"/>
</dbReference>
<dbReference type="RefSeq" id="WP_160906393.1">
    <property type="nucleotide sequence ID" value="NZ_WVHS01000002.1"/>
</dbReference>
<dbReference type="CDD" id="cd07067">
    <property type="entry name" value="HP_PGM_like"/>
    <property type="match status" value="1"/>
</dbReference>
<organism evidence="1 2">
    <name type="scientific">Hufsiella ginkgonis</name>
    <dbReference type="NCBI Taxonomy" id="2695274"/>
    <lineage>
        <taxon>Bacteria</taxon>
        <taxon>Pseudomonadati</taxon>
        <taxon>Bacteroidota</taxon>
        <taxon>Sphingobacteriia</taxon>
        <taxon>Sphingobacteriales</taxon>
        <taxon>Sphingobacteriaceae</taxon>
        <taxon>Hufsiella</taxon>
    </lineage>
</organism>
<dbReference type="PANTHER" id="PTHR47623">
    <property type="entry name" value="OS09G0287300 PROTEIN"/>
    <property type="match status" value="1"/>
</dbReference>
<dbReference type="InterPro" id="IPR013078">
    <property type="entry name" value="His_Pase_superF_clade-1"/>
</dbReference>
<dbReference type="EMBL" id="WVHS01000002">
    <property type="protein sequence ID" value="MXV15393.1"/>
    <property type="molecule type" value="Genomic_DNA"/>
</dbReference>
<evidence type="ECO:0000313" key="1">
    <source>
        <dbReference type="EMBL" id="MXV15393.1"/>
    </source>
</evidence>
<dbReference type="Proteomes" id="UP000451233">
    <property type="component" value="Unassembled WGS sequence"/>
</dbReference>
<comment type="caution">
    <text evidence="1">The sequence shown here is derived from an EMBL/GenBank/DDBJ whole genome shotgun (WGS) entry which is preliminary data.</text>
</comment>
<dbReference type="AlphaFoldDB" id="A0A7K1XWL4"/>
<sequence>MKSILLVRHAKSDWEGRNLSDFERPLNARGHRDAPMMATRLMKSKILPQKIVSSPAVRAWTTAGYFAEAWGIDRQSIQPCPAIYEASVNTLLETVNAFDNQYDLVALFGHNPGITMLTTALSGREIGNMPTCAVALIGFPFHDWREISFNTGDLRLFDFPKNTLL</sequence>
<protein>
    <submittedName>
        <fullName evidence="1">Histidine phosphatase family protein</fullName>
    </submittedName>
</protein>
<proteinExistence type="predicted"/>
<gene>
    <name evidence="1" type="ORF">GS398_08775</name>
</gene>
<dbReference type="PANTHER" id="PTHR47623:SF1">
    <property type="entry name" value="OS09G0287300 PROTEIN"/>
    <property type="match status" value="1"/>
</dbReference>
<accession>A0A7K1XWL4</accession>
<keyword evidence="2" id="KW-1185">Reference proteome</keyword>
<dbReference type="SUPFAM" id="SSF53254">
    <property type="entry name" value="Phosphoglycerate mutase-like"/>
    <property type="match status" value="1"/>
</dbReference>
<dbReference type="Gene3D" id="3.40.50.1240">
    <property type="entry name" value="Phosphoglycerate mutase-like"/>
    <property type="match status" value="1"/>
</dbReference>
<dbReference type="Pfam" id="PF00300">
    <property type="entry name" value="His_Phos_1"/>
    <property type="match status" value="1"/>
</dbReference>